<dbReference type="Pfam" id="PF13277">
    <property type="entry name" value="YmdB"/>
    <property type="match status" value="1"/>
</dbReference>
<evidence type="ECO:0008006" key="2">
    <source>
        <dbReference type="Google" id="ProtNLM"/>
    </source>
</evidence>
<name>A0A0F9DIQ6_9ZZZZ</name>
<dbReference type="SUPFAM" id="SSF56300">
    <property type="entry name" value="Metallo-dependent phosphatases"/>
    <property type="match status" value="1"/>
</dbReference>
<sequence>MKVLFVGDIVGKPGRSAFKAHLPGIIDSHGVELVIVNGENAAAGFGITKKVGDELFSIGAHVITSGNHIWDKKEALEYLHSERRVLRPLNYPPGVPGFGSVIHEKENPSGAKVAVINISGRVFMHSLDCPFRTLEAELEQLRGKADITIVDLHAEATSEKIAMGQYFDGKV</sequence>
<dbReference type="Gene3D" id="3.60.21.10">
    <property type="match status" value="1"/>
</dbReference>
<gene>
    <name evidence="1" type="ORF">LCGC14_2194400</name>
</gene>
<evidence type="ECO:0000313" key="1">
    <source>
        <dbReference type="EMBL" id="KKL61529.1"/>
    </source>
</evidence>
<reference evidence="1" key="1">
    <citation type="journal article" date="2015" name="Nature">
        <title>Complex archaea that bridge the gap between prokaryotes and eukaryotes.</title>
        <authorList>
            <person name="Spang A."/>
            <person name="Saw J.H."/>
            <person name="Jorgensen S.L."/>
            <person name="Zaremba-Niedzwiedzka K."/>
            <person name="Martijn J."/>
            <person name="Lind A.E."/>
            <person name="van Eijk R."/>
            <person name="Schleper C."/>
            <person name="Guy L."/>
            <person name="Ettema T.J."/>
        </authorList>
    </citation>
    <scope>NUCLEOTIDE SEQUENCE</scope>
</reference>
<dbReference type="PANTHER" id="PTHR36303">
    <property type="entry name" value="2',3'-CYCLIC-NUCLEOTIDE 2'-PHOSPHODIESTERASE"/>
    <property type="match status" value="1"/>
</dbReference>
<dbReference type="PANTHER" id="PTHR36303:SF1">
    <property type="entry name" value="2',3'-CYCLIC-NUCLEOTIDE 2'-PHOSPHODIESTERASE"/>
    <property type="match status" value="1"/>
</dbReference>
<comment type="caution">
    <text evidence="1">The sequence shown here is derived from an EMBL/GenBank/DDBJ whole genome shotgun (WGS) entry which is preliminary data.</text>
</comment>
<proteinExistence type="predicted"/>
<dbReference type="InterPro" id="IPR005235">
    <property type="entry name" value="YmdB-like"/>
</dbReference>
<accession>A0A0F9DIQ6</accession>
<organism evidence="1">
    <name type="scientific">marine sediment metagenome</name>
    <dbReference type="NCBI Taxonomy" id="412755"/>
    <lineage>
        <taxon>unclassified sequences</taxon>
        <taxon>metagenomes</taxon>
        <taxon>ecological metagenomes</taxon>
    </lineage>
</organism>
<feature type="non-terminal residue" evidence="1">
    <location>
        <position position="171"/>
    </location>
</feature>
<dbReference type="AlphaFoldDB" id="A0A0F9DIQ6"/>
<dbReference type="GO" id="GO:0004113">
    <property type="term" value="F:2',3'-cyclic-nucleotide 3'-phosphodiesterase activity"/>
    <property type="evidence" value="ECO:0007669"/>
    <property type="project" value="TreeGrafter"/>
</dbReference>
<dbReference type="EMBL" id="LAZR01028791">
    <property type="protein sequence ID" value="KKL61529.1"/>
    <property type="molecule type" value="Genomic_DNA"/>
</dbReference>
<dbReference type="InterPro" id="IPR029052">
    <property type="entry name" value="Metallo-depent_PP-like"/>
</dbReference>
<protein>
    <recommendedName>
        <fullName evidence="2">Metallophosphoesterase</fullName>
    </recommendedName>
</protein>